<dbReference type="RefSeq" id="WP_311241377.1">
    <property type="nucleotide sequence ID" value="NZ_BAABDY010000009.1"/>
</dbReference>
<feature type="transmembrane region" description="Helical" evidence="2">
    <location>
        <begin position="6"/>
        <end position="24"/>
    </location>
</feature>
<dbReference type="EMBL" id="JAMQCP010000007">
    <property type="protein sequence ID" value="MDS0256018.1"/>
    <property type="molecule type" value="Genomic_DNA"/>
</dbReference>
<gene>
    <name evidence="3" type="ORF">NC662_20175</name>
</gene>
<sequence length="71" mass="7916">MTDPLTAGVLALIFAMGCVTILLFNRQINQNSQEIARIKARERSVEAAFEDLDDPVPAVEQSQDNADRIRE</sequence>
<reference evidence="3 4" key="1">
    <citation type="submission" date="2022-06" db="EMBL/GenBank/DDBJ databases">
        <title>Haloarcula sp. a new haloarchaeum isolate from saline soil.</title>
        <authorList>
            <person name="Strakova D."/>
            <person name="Galisteo C."/>
            <person name="Sanchez-Porro C."/>
            <person name="Ventosa A."/>
        </authorList>
    </citation>
    <scope>NUCLEOTIDE SEQUENCE [LARGE SCALE GENOMIC DNA]</scope>
    <source>
        <strain evidence="3 4">JCM 15760</strain>
    </source>
</reference>
<keyword evidence="2" id="KW-0812">Transmembrane</keyword>
<dbReference type="Proteomes" id="UP001248536">
    <property type="component" value="Unassembled WGS sequence"/>
</dbReference>
<protein>
    <submittedName>
        <fullName evidence="3">Uncharacterized protein</fullName>
    </submittedName>
</protein>
<proteinExistence type="predicted"/>
<accession>A0ABU2F600</accession>
<evidence type="ECO:0000256" key="1">
    <source>
        <dbReference type="SAM" id="MobiDB-lite"/>
    </source>
</evidence>
<evidence type="ECO:0000313" key="4">
    <source>
        <dbReference type="Proteomes" id="UP001248536"/>
    </source>
</evidence>
<keyword evidence="2" id="KW-0472">Membrane</keyword>
<keyword evidence="4" id="KW-1185">Reference proteome</keyword>
<evidence type="ECO:0000256" key="2">
    <source>
        <dbReference type="SAM" id="Phobius"/>
    </source>
</evidence>
<evidence type="ECO:0000313" key="3">
    <source>
        <dbReference type="EMBL" id="MDS0256018.1"/>
    </source>
</evidence>
<name>A0ABU2F600_HALAR</name>
<keyword evidence="2" id="KW-1133">Transmembrane helix</keyword>
<comment type="caution">
    <text evidence="3">The sequence shown here is derived from an EMBL/GenBank/DDBJ whole genome shotgun (WGS) entry which is preliminary data.</text>
</comment>
<organism evidence="3 4">
    <name type="scientific">Haloarcula argentinensis</name>
    <dbReference type="NCBI Taxonomy" id="43776"/>
    <lineage>
        <taxon>Archaea</taxon>
        <taxon>Methanobacteriati</taxon>
        <taxon>Methanobacteriota</taxon>
        <taxon>Stenosarchaea group</taxon>
        <taxon>Halobacteria</taxon>
        <taxon>Halobacteriales</taxon>
        <taxon>Haloarculaceae</taxon>
        <taxon>Haloarcula</taxon>
    </lineage>
</organism>
<feature type="region of interest" description="Disordered" evidence="1">
    <location>
        <begin position="51"/>
        <end position="71"/>
    </location>
</feature>